<dbReference type="PANTHER" id="PTHR35391:SF7">
    <property type="entry name" value="C2H2-TYPE DOMAIN-CONTAINING PROTEIN"/>
    <property type="match status" value="1"/>
</dbReference>
<dbReference type="OrthoDB" id="20872at2759"/>
<evidence type="ECO:0000256" key="1">
    <source>
        <dbReference type="SAM" id="MobiDB-lite"/>
    </source>
</evidence>
<dbReference type="EMBL" id="ABDG02000021">
    <property type="protein sequence ID" value="EHK47195.1"/>
    <property type="molecule type" value="Genomic_DNA"/>
</dbReference>
<sequence length="1316" mass="145980">MDSFGASFFPDSAPAGPLGTNIRAIALHCRALLRECSKLPSLKEDEWAENRLAEFNLWAANSGVFGGDRNGDFPAVNDERKPQDSSEEEDEADKQDAELEVGESGDKPESPEHGRLASPEDIPRAFSPWSDDSDSSTDSDQDSRDACSPVITSSSLDGPKVDVAQVIDHLARLTLAIRKAGSSSRTHKADRRFNADHQPAFRRHLNVVVLARGMEAGRSDHAINPNNLTATQDRLIIANLRRRNRFLYAQRHARKLAAEAEPQNAPQEYQLQDDVPIMMEDHGEPEPEEDIIAELEEQASDPVETPAQVVVETGLEPVVETQPPILSATSASGMTQAIDPGLVHNVTPSQVAKTEITTTSAKIAYPKPPAMPLGMRHFKCPCCCQTLPEMYRQPSLWKKHLMTDIAPYTCIIDDCPTPDRLFVTRAEWDQHTRNDHQKCWQCLPCTTVGKAPLVFPSVEAFMEHLGVAHSDTINEEQYSTLIPESAIPVPAGISCCPLCNSNGPADSPALLNHIAEHLHSFALRSLPWPGRESLHTNLDEQDDDDDDPDDLDDGDHDAYNYFLHNDYFDQGSEVASRQYNLTSGSNRDSDGLPSLHSSQASERPATPSDKGSEVADDASQTADYDPMVEPGEPRPVIEASYDESRGTPIELVPSADSLPEVVQGPIRMPDLVRGPREIYEQGVLINLASLLAPMAFGNWRRELGYAQDILPEVVEGEWPQKCAQRFPRDTDDPEVTRPRELMLICMQIKYKRKAEKKGPDSQPSNPSLPYRAYYSPRGFLARVAELEDQGNLKDAILWQTDAVNHFRNELGDAHYYFIENVDKLAEMRWDAWNKENADAFLSKEVEIFIDNVGTGDVQDPVWIIDGAYNLATVCAKYRLSSLGKKLFNRLIDAFEQESKLLEDGIQHTKAAREKYSDFLKDQNLWEEVVVMERNSLACLNADPHLELDITEALSRLAHALHTWIFLAMLSVLLRSWLSVAKKIWGERDLASIGTVKELTDYYSILFEWEKAAQARDLYNWLKVKDPDVDLVKETTPHLDLGPEDLDERAPRLYARPNMAAAGLPISELVDTTLDHDNSAPPGPAKGTSGNTVNAGIHAKFLSFAGTSINFANNAHVVESFDIDTLETRRLKREPQDDDEDLLARLQEPKVQAAIRGGLYGARPIYIISGLKIARGLSVQREESKSTHRSMGGTVPIIEGISVGAGMGGEKRFGTSSTFKVAPEEDIILAYQVHKIKPKSRKVTKASVNVYETSSAFLHGDDENSGFKGVEVVSVSADSLLSEDEDDDDGEKDEAEGQYLELKGGNDGEYYVYMGQS</sequence>
<evidence type="ECO:0000313" key="2">
    <source>
        <dbReference type="EMBL" id="EHK47195.1"/>
    </source>
</evidence>
<dbReference type="HOGENOM" id="CLU_275956_0_0_1"/>
<gene>
    <name evidence="2" type="ORF">TRIATDRAFT_90783</name>
</gene>
<accession>G9NQ46</accession>
<reference evidence="2 3" key="1">
    <citation type="journal article" date="2011" name="Genome Biol.">
        <title>Comparative genome sequence analysis underscores mycoparasitism as the ancestral life style of Trichoderma.</title>
        <authorList>
            <person name="Kubicek C.P."/>
            <person name="Herrera-Estrella A."/>
            <person name="Seidl-Seiboth V."/>
            <person name="Martinez D.A."/>
            <person name="Druzhinina I.S."/>
            <person name="Thon M."/>
            <person name="Zeilinger S."/>
            <person name="Casas-Flores S."/>
            <person name="Horwitz B.A."/>
            <person name="Mukherjee P.K."/>
            <person name="Mukherjee M."/>
            <person name="Kredics L."/>
            <person name="Alcaraz L.D."/>
            <person name="Aerts A."/>
            <person name="Antal Z."/>
            <person name="Atanasova L."/>
            <person name="Cervantes-Badillo M.G."/>
            <person name="Challacombe J."/>
            <person name="Chertkov O."/>
            <person name="McCluskey K."/>
            <person name="Coulpier F."/>
            <person name="Deshpande N."/>
            <person name="von Doehren H."/>
            <person name="Ebbole D.J."/>
            <person name="Esquivel-Naranjo E.U."/>
            <person name="Fekete E."/>
            <person name="Flipphi M."/>
            <person name="Glaser F."/>
            <person name="Gomez-Rodriguez E.Y."/>
            <person name="Gruber S."/>
            <person name="Han C."/>
            <person name="Henrissat B."/>
            <person name="Hermosa R."/>
            <person name="Hernandez-Onate M."/>
            <person name="Karaffa L."/>
            <person name="Kosti I."/>
            <person name="Le Crom S."/>
            <person name="Lindquist E."/>
            <person name="Lucas S."/>
            <person name="Luebeck M."/>
            <person name="Luebeck P.S."/>
            <person name="Margeot A."/>
            <person name="Metz B."/>
            <person name="Misra M."/>
            <person name="Nevalainen H."/>
            <person name="Omann M."/>
            <person name="Packer N."/>
            <person name="Perrone G."/>
            <person name="Uresti-Rivera E.E."/>
            <person name="Salamov A."/>
            <person name="Schmoll M."/>
            <person name="Seiboth B."/>
            <person name="Shapiro H."/>
            <person name="Sukno S."/>
            <person name="Tamayo-Ramos J.A."/>
            <person name="Tisch D."/>
            <person name="Wiest A."/>
            <person name="Wilkinson H.H."/>
            <person name="Zhang M."/>
            <person name="Coutinho P.M."/>
            <person name="Kenerley C.M."/>
            <person name="Monte E."/>
            <person name="Baker S.E."/>
            <person name="Grigoriev I.V."/>
        </authorList>
    </citation>
    <scope>NUCLEOTIDE SEQUENCE [LARGE SCALE GENOMIC DNA]</scope>
    <source>
        <strain evidence="3">ATCC 20476 / IMI 206040</strain>
    </source>
</reference>
<evidence type="ECO:0000313" key="3">
    <source>
        <dbReference type="Proteomes" id="UP000005426"/>
    </source>
</evidence>
<dbReference type="Proteomes" id="UP000005426">
    <property type="component" value="Unassembled WGS sequence"/>
</dbReference>
<organism evidence="2 3">
    <name type="scientific">Hypocrea atroviridis (strain ATCC 20476 / IMI 206040)</name>
    <name type="common">Trichoderma atroviride</name>
    <dbReference type="NCBI Taxonomy" id="452589"/>
    <lineage>
        <taxon>Eukaryota</taxon>
        <taxon>Fungi</taxon>
        <taxon>Dikarya</taxon>
        <taxon>Ascomycota</taxon>
        <taxon>Pezizomycotina</taxon>
        <taxon>Sordariomycetes</taxon>
        <taxon>Hypocreomycetidae</taxon>
        <taxon>Hypocreales</taxon>
        <taxon>Hypocreaceae</taxon>
        <taxon>Trichoderma</taxon>
    </lineage>
</organism>
<dbReference type="STRING" id="452589.G9NQ46"/>
<comment type="caution">
    <text evidence="2">The sequence shown here is derived from an EMBL/GenBank/DDBJ whole genome shotgun (WGS) entry which is preliminary data.</text>
</comment>
<feature type="region of interest" description="Disordered" evidence="1">
    <location>
        <begin position="1277"/>
        <end position="1297"/>
    </location>
</feature>
<keyword evidence="3" id="KW-1185">Reference proteome</keyword>
<feature type="compositionally biased region" description="Acidic residues" evidence="1">
    <location>
        <begin position="539"/>
        <end position="555"/>
    </location>
</feature>
<dbReference type="eggNOG" id="ENOG502SK17">
    <property type="taxonomic scope" value="Eukaryota"/>
</dbReference>
<name>G9NQ46_HYPAI</name>
<feature type="region of interest" description="Disordered" evidence="1">
    <location>
        <begin position="69"/>
        <end position="155"/>
    </location>
</feature>
<proteinExistence type="predicted"/>
<feature type="compositionally biased region" description="Acidic residues" evidence="1">
    <location>
        <begin position="131"/>
        <end position="140"/>
    </location>
</feature>
<feature type="region of interest" description="Disordered" evidence="1">
    <location>
        <begin position="581"/>
        <end position="634"/>
    </location>
</feature>
<feature type="compositionally biased region" description="Basic and acidic residues" evidence="1">
    <location>
        <begin position="104"/>
        <end position="115"/>
    </location>
</feature>
<dbReference type="PANTHER" id="PTHR35391">
    <property type="entry name" value="C2H2-TYPE DOMAIN-CONTAINING PROTEIN-RELATED"/>
    <property type="match status" value="1"/>
</dbReference>
<feature type="region of interest" description="Disordered" evidence="1">
    <location>
        <begin position="532"/>
        <end position="558"/>
    </location>
</feature>
<feature type="compositionally biased region" description="Acidic residues" evidence="1">
    <location>
        <begin position="1280"/>
        <end position="1295"/>
    </location>
</feature>
<feature type="compositionally biased region" description="Acidic residues" evidence="1">
    <location>
        <begin position="85"/>
        <end position="103"/>
    </location>
</feature>
<evidence type="ECO:0008006" key="4">
    <source>
        <dbReference type="Google" id="ProtNLM"/>
    </source>
</evidence>
<protein>
    <recommendedName>
        <fullName evidence="4">C2H2-type domain-containing protein</fullName>
    </recommendedName>
</protein>
<dbReference type="OMA" id="KEDEWAE"/>